<keyword evidence="4" id="KW-1185">Reference proteome</keyword>
<evidence type="ECO:0008006" key="5">
    <source>
        <dbReference type="Google" id="ProtNLM"/>
    </source>
</evidence>
<evidence type="ECO:0000256" key="2">
    <source>
        <dbReference type="SAM" id="Phobius"/>
    </source>
</evidence>
<dbReference type="Gramene" id="AUR62006317-RA">
    <property type="protein sequence ID" value="AUR62006317-RA:cds"/>
    <property type="gene ID" value="AUR62006317"/>
</dbReference>
<keyword evidence="2" id="KW-0472">Membrane</keyword>
<feature type="region of interest" description="Disordered" evidence="1">
    <location>
        <begin position="1"/>
        <end position="60"/>
    </location>
</feature>
<protein>
    <recommendedName>
        <fullName evidence="5">PLAC8 family protein</fullName>
    </recommendedName>
</protein>
<reference evidence="3" key="1">
    <citation type="journal article" date="2017" name="Nature">
        <title>The genome of Chenopodium quinoa.</title>
        <authorList>
            <person name="Jarvis D.E."/>
            <person name="Ho Y.S."/>
            <person name="Lightfoot D.J."/>
            <person name="Schmoeckel S.M."/>
            <person name="Li B."/>
            <person name="Borm T.J.A."/>
            <person name="Ohyanagi H."/>
            <person name="Mineta K."/>
            <person name="Michell C.T."/>
            <person name="Saber N."/>
            <person name="Kharbatia N.M."/>
            <person name="Rupper R.R."/>
            <person name="Sharp A.R."/>
            <person name="Dally N."/>
            <person name="Boughton B.A."/>
            <person name="Woo Y.H."/>
            <person name="Gao G."/>
            <person name="Schijlen E.G.W.M."/>
            <person name="Guo X."/>
            <person name="Momin A.A."/>
            <person name="Negrao S."/>
            <person name="Al-Babili S."/>
            <person name="Gehring C."/>
            <person name="Roessner U."/>
            <person name="Jung C."/>
            <person name="Murphy K."/>
            <person name="Arold S.T."/>
            <person name="Gojobori T."/>
            <person name="van der Linden C.G."/>
            <person name="van Loo E.N."/>
            <person name="Jellen E.N."/>
            <person name="Maughan P.J."/>
            <person name="Tester M."/>
        </authorList>
    </citation>
    <scope>NUCLEOTIDE SEQUENCE [LARGE SCALE GENOMIC DNA]</scope>
    <source>
        <strain evidence="3">cv. PI 614886</strain>
    </source>
</reference>
<feature type="transmembrane region" description="Helical" evidence="2">
    <location>
        <begin position="260"/>
        <end position="281"/>
    </location>
</feature>
<organism evidence="3 4">
    <name type="scientific">Chenopodium quinoa</name>
    <name type="common">Quinoa</name>
    <dbReference type="NCBI Taxonomy" id="63459"/>
    <lineage>
        <taxon>Eukaryota</taxon>
        <taxon>Viridiplantae</taxon>
        <taxon>Streptophyta</taxon>
        <taxon>Embryophyta</taxon>
        <taxon>Tracheophyta</taxon>
        <taxon>Spermatophyta</taxon>
        <taxon>Magnoliopsida</taxon>
        <taxon>eudicotyledons</taxon>
        <taxon>Gunneridae</taxon>
        <taxon>Pentapetalae</taxon>
        <taxon>Caryophyllales</taxon>
        <taxon>Chenopodiaceae</taxon>
        <taxon>Chenopodioideae</taxon>
        <taxon>Atripliceae</taxon>
        <taxon>Chenopodium</taxon>
    </lineage>
</organism>
<accession>A0A803L378</accession>
<dbReference type="Proteomes" id="UP000596660">
    <property type="component" value="Unplaced"/>
</dbReference>
<feature type="transmembrane region" description="Helical" evidence="2">
    <location>
        <begin position="369"/>
        <end position="388"/>
    </location>
</feature>
<dbReference type="EnsemblPlants" id="AUR62006317-RA">
    <property type="protein sequence ID" value="AUR62006317-RA:cds"/>
    <property type="gene ID" value="AUR62006317"/>
</dbReference>
<dbReference type="PANTHER" id="PTHR31045">
    <property type="entry name" value="PLAC8 FAMILY PROTEIN-RELATED"/>
    <property type="match status" value="1"/>
</dbReference>
<evidence type="ECO:0000313" key="4">
    <source>
        <dbReference type="Proteomes" id="UP000596660"/>
    </source>
</evidence>
<dbReference type="Pfam" id="PF04749">
    <property type="entry name" value="PLAC8"/>
    <property type="match status" value="1"/>
</dbReference>
<evidence type="ECO:0000256" key="1">
    <source>
        <dbReference type="SAM" id="MobiDB-lite"/>
    </source>
</evidence>
<dbReference type="GO" id="GO:0051762">
    <property type="term" value="P:sesquiterpene biosynthetic process"/>
    <property type="evidence" value="ECO:0007669"/>
    <property type="project" value="TreeGrafter"/>
</dbReference>
<dbReference type="NCBIfam" id="TIGR01571">
    <property type="entry name" value="A_thal_Cys_rich"/>
    <property type="match status" value="1"/>
</dbReference>
<feature type="compositionally biased region" description="Basic and acidic residues" evidence="1">
    <location>
        <begin position="44"/>
        <end position="55"/>
    </location>
</feature>
<name>A0A803L378_CHEQI</name>
<evidence type="ECO:0000313" key="3">
    <source>
        <dbReference type="EnsemblPlants" id="AUR62006317-RA:cds"/>
    </source>
</evidence>
<keyword evidence="2" id="KW-0812">Transmembrane</keyword>
<sequence length="514" mass="57847">MVSTGNEGGSGSNLSHSGDCETLNGANNSRNHVSLQVSTSRKGLLSDEKSPRGFDENPTSLSSRLKLLKVSPKGKRGSPSAGFLRISEDKDEFSSNAPVMQGLRKRFKDVMSSKVDWPSVRRMCKEWIKRPLNMVLLLWIVCVAVSGAILFLVMTGMLNHVLPKKSQRDEWFEVNNQIINALFTLMCLYQHPKRFYHLVLLCRWKSDDISVLRKTYCKNGTAKPNEWAHMMVVITLLHINCFAQYALCGLNLGYRRSERPLIGVGVCITFAIAAPAVTGLYCVLSPLGKDYECDADEEAPKQLRRQSLEKRFAFATRDERGIVENKPEWKGGFGNMYVNIATFLLFCTAPFWIFNLAAANIDNETVRGILGITGIALCVFGLLYGGFWRIQMRKRFNLPPNNMCFGKPNVADCVQWLFCCWCSLAQEVRTADFYETVEDRIYNKNGFDSHSTLTPLPREGSTDRSGAQSTSDLNTSFWLNSGLSKIEPSVLMNETMMPPNPATMRMEVEDLREV</sequence>
<dbReference type="AlphaFoldDB" id="A0A803L378"/>
<proteinExistence type="predicted"/>
<dbReference type="PANTHER" id="PTHR31045:SF30">
    <property type="entry name" value="PLAC8 FAMILY PROTEIN"/>
    <property type="match status" value="1"/>
</dbReference>
<dbReference type="Pfam" id="PF11204">
    <property type="entry name" value="DUF2985"/>
    <property type="match status" value="1"/>
</dbReference>
<feature type="compositionally biased region" description="Gly residues" evidence="1">
    <location>
        <begin position="1"/>
        <end position="11"/>
    </location>
</feature>
<dbReference type="GO" id="GO:0009975">
    <property type="term" value="F:cyclase activity"/>
    <property type="evidence" value="ECO:0007669"/>
    <property type="project" value="TreeGrafter"/>
</dbReference>
<dbReference type="InterPro" id="IPR006461">
    <property type="entry name" value="PLAC_motif_containing"/>
</dbReference>
<feature type="transmembrane region" description="Helical" evidence="2">
    <location>
        <begin position="336"/>
        <end position="357"/>
    </location>
</feature>
<reference evidence="3" key="2">
    <citation type="submission" date="2021-03" db="UniProtKB">
        <authorList>
            <consortium name="EnsemblPlants"/>
        </authorList>
    </citation>
    <scope>IDENTIFICATION</scope>
</reference>
<feature type="transmembrane region" description="Helical" evidence="2">
    <location>
        <begin position="131"/>
        <end position="154"/>
    </location>
</feature>
<feature type="transmembrane region" description="Helical" evidence="2">
    <location>
        <begin position="227"/>
        <end position="248"/>
    </location>
</feature>
<keyword evidence="2" id="KW-1133">Transmembrane helix</keyword>
<feature type="compositionally biased region" description="Polar residues" evidence="1">
    <location>
        <begin position="24"/>
        <end position="41"/>
    </location>
</feature>
<dbReference type="InterPro" id="IPR021369">
    <property type="entry name" value="DUF2985"/>
</dbReference>